<dbReference type="Proteomes" id="UP000814140">
    <property type="component" value="Unassembled WGS sequence"/>
</dbReference>
<dbReference type="EMBL" id="MU277188">
    <property type="protein sequence ID" value="KAI0068173.1"/>
    <property type="molecule type" value="Genomic_DNA"/>
</dbReference>
<accession>A0ACB8TI93</accession>
<reference evidence="1" key="1">
    <citation type="submission" date="2021-03" db="EMBL/GenBank/DDBJ databases">
        <authorList>
            <consortium name="DOE Joint Genome Institute"/>
            <person name="Ahrendt S."/>
            <person name="Looney B.P."/>
            <person name="Miyauchi S."/>
            <person name="Morin E."/>
            <person name="Drula E."/>
            <person name="Courty P.E."/>
            <person name="Chicoki N."/>
            <person name="Fauchery L."/>
            <person name="Kohler A."/>
            <person name="Kuo A."/>
            <person name="Labutti K."/>
            <person name="Pangilinan J."/>
            <person name="Lipzen A."/>
            <person name="Riley R."/>
            <person name="Andreopoulos W."/>
            <person name="He G."/>
            <person name="Johnson J."/>
            <person name="Barry K.W."/>
            <person name="Grigoriev I.V."/>
            <person name="Nagy L."/>
            <person name="Hibbett D."/>
            <person name="Henrissat B."/>
            <person name="Matheny P.B."/>
            <person name="Labbe J."/>
            <person name="Martin F."/>
        </authorList>
    </citation>
    <scope>NUCLEOTIDE SEQUENCE</scope>
    <source>
        <strain evidence="1">HHB10654</strain>
    </source>
</reference>
<evidence type="ECO:0000313" key="2">
    <source>
        <dbReference type="Proteomes" id="UP000814140"/>
    </source>
</evidence>
<gene>
    <name evidence="1" type="ORF">BV25DRAFT_1793803</name>
</gene>
<reference evidence="1" key="2">
    <citation type="journal article" date="2022" name="New Phytol.">
        <title>Evolutionary transition to the ectomycorrhizal habit in the genomes of a hyperdiverse lineage of mushroom-forming fungi.</title>
        <authorList>
            <person name="Looney B."/>
            <person name="Miyauchi S."/>
            <person name="Morin E."/>
            <person name="Drula E."/>
            <person name="Courty P.E."/>
            <person name="Kohler A."/>
            <person name="Kuo A."/>
            <person name="LaButti K."/>
            <person name="Pangilinan J."/>
            <person name="Lipzen A."/>
            <person name="Riley R."/>
            <person name="Andreopoulos W."/>
            <person name="He G."/>
            <person name="Johnson J."/>
            <person name="Nolan M."/>
            <person name="Tritt A."/>
            <person name="Barry K.W."/>
            <person name="Grigoriev I.V."/>
            <person name="Nagy L.G."/>
            <person name="Hibbett D."/>
            <person name="Henrissat B."/>
            <person name="Matheny P.B."/>
            <person name="Labbe J."/>
            <person name="Martin F.M."/>
        </authorList>
    </citation>
    <scope>NUCLEOTIDE SEQUENCE</scope>
    <source>
        <strain evidence="1">HHB10654</strain>
    </source>
</reference>
<sequence>MPTHQNATYTLEEPASAPEPIPLVIVEGFLGGSGESLWGNFAHYLNGEDEKAGCGRRRVIFANVGPVSSLHDRACELFYDIVGGTVDYGEAHSIENGHARYGRASGGLYPAWSVDNPLHFLGHSVGGATIVKLQKLLSDGVFGPAFTADMLLSVTAGTYPPVLSAPFRGTQIVYSLGEHETAAPEVRFLSLGSALAKAIHVAAYFAPFMSRFVDLRGEARRLSLFETSFASMLKQLWKSDWAESRDAAPFDVTFQAADEREASGEGTVNARTYYRSYAACMTEKIEGGNTHQPIANHFWRWLSPLNASSSVMGSYEFSVLRPVPSFLLRPVHSMKAPQSFQQLDILDSLEDGIPEASDDPALGEEFWANDGVVPLFSQWHPLECRTTRCKHKHSPDAESVPEAGVWYVYPLERAHHQSVMPIWWGNQRQKEFWQGLGPWLRRIDTAFQPHTRIVETLVL</sequence>
<protein>
    <submittedName>
        <fullName evidence="1">Alpha/beta-hydrolase</fullName>
    </submittedName>
</protein>
<proteinExistence type="predicted"/>
<keyword evidence="2" id="KW-1185">Reference proteome</keyword>
<organism evidence="1 2">
    <name type="scientific">Artomyces pyxidatus</name>
    <dbReference type="NCBI Taxonomy" id="48021"/>
    <lineage>
        <taxon>Eukaryota</taxon>
        <taxon>Fungi</taxon>
        <taxon>Dikarya</taxon>
        <taxon>Basidiomycota</taxon>
        <taxon>Agaricomycotina</taxon>
        <taxon>Agaricomycetes</taxon>
        <taxon>Russulales</taxon>
        <taxon>Auriscalpiaceae</taxon>
        <taxon>Artomyces</taxon>
    </lineage>
</organism>
<evidence type="ECO:0000313" key="1">
    <source>
        <dbReference type="EMBL" id="KAI0068173.1"/>
    </source>
</evidence>
<name>A0ACB8TI93_9AGAM</name>
<comment type="caution">
    <text evidence="1">The sequence shown here is derived from an EMBL/GenBank/DDBJ whole genome shotgun (WGS) entry which is preliminary data.</text>
</comment>